<name>A0AAJ0GEK4_9PEZI</name>
<dbReference type="InterPro" id="IPR053720">
    <property type="entry name" value="Psm_Assembly_Chaperone"/>
</dbReference>
<evidence type="ECO:0000313" key="2">
    <source>
        <dbReference type="Proteomes" id="UP001271007"/>
    </source>
</evidence>
<evidence type="ECO:0008006" key="3">
    <source>
        <dbReference type="Google" id="ProtNLM"/>
    </source>
</evidence>
<organism evidence="1 2">
    <name type="scientific">Extremus antarcticus</name>
    <dbReference type="NCBI Taxonomy" id="702011"/>
    <lineage>
        <taxon>Eukaryota</taxon>
        <taxon>Fungi</taxon>
        <taxon>Dikarya</taxon>
        <taxon>Ascomycota</taxon>
        <taxon>Pezizomycotina</taxon>
        <taxon>Dothideomycetes</taxon>
        <taxon>Dothideomycetidae</taxon>
        <taxon>Mycosphaerellales</taxon>
        <taxon>Extremaceae</taxon>
        <taxon>Extremus</taxon>
    </lineage>
</organism>
<protein>
    <recommendedName>
        <fullName evidence="3">Proteasome assembly chaperone 3</fullName>
    </recommendedName>
</protein>
<reference evidence="1" key="1">
    <citation type="submission" date="2023-04" db="EMBL/GenBank/DDBJ databases">
        <title>Black Yeasts Isolated from many extreme environments.</title>
        <authorList>
            <person name="Coleine C."/>
            <person name="Stajich J.E."/>
            <person name="Selbmann L."/>
        </authorList>
    </citation>
    <scope>NUCLEOTIDE SEQUENCE</scope>
    <source>
        <strain evidence="1">CCFEE 5312</strain>
    </source>
</reference>
<accession>A0AAJ0GEK4</accession>
<dbReference type="Proteomes" id="UP001271007">
    <property type="component" value="Unassembled WGS sequence"/>
</dbReference>
<dbReference type="EMBL" id="JAWDJX010000007">
    <property type="protein sequence ID" value="KAK3056019.1"/>
    <property type="molecule type" value="Genomic_DNA"/>
</dbReference>
<sequence length="159" mass="17040">MANPPPQIERSPFPAASKTTSSVIDDVLTTVTRMSFADKLLLTVAPASGKLSHWVHVPLATSANPLDTSFNTPSNSAGGDPNALLPRPDLTATTVFGGTKREEEVVGQTLVTTLASAILHKRPTEERLLVLGLGVQRPDDAEDEQEWFEEIVGLCLQVL</sequence>
<dbReference type="Gene3D" id="3.30.230.90">
    <property type="match status" value="1"/>
</dbReference>
<keyword evidence="2" id="KW-1185">Reference proteome</keyword>
<comment type="caution">
    <text evidence="1">The sequence shown here is derived from an EMBL/GenBank/DDBJ whole genome shotgun (WGS) entry which is preliminary data.</text>
</comment>
<evidence type="ECO:0000313" key="1">
    <source>
        <dbReference type="EMBL" id="KAK3056019.1"/>
    </source>
</evidence>
<proteinExistence type="predicted"/>
<dbReference type="AlphaFoldDB" id="A0AAJ0GEK4"/>
<gene>
    <name evidence="1" type="ORF">LTR09_003255</name>
</gene>